<evidence type="ECO:0000313" key="2">
    <source>
        <dbReference type="EMBL" id="CAF0899784.1"/>
    </source>
</evidence>
<gene>
    <name evidence="3" type="ORF">GPM918_LOCUS18861</name>
    <name evidence="2" type="ORF">OVA965_LOCUS9563</name>
    <name evidence="5" type="ORF">SRO942_LOCUS18858</name>
    <name evidence="4" type="ORF">TMI583_LOCUS9561</name>
</gene>
<feature type="transmembrane region" description="Helical" evidence="1">
    <location>
        <begin position="123"/>
        <end position="144"/>
    </location>
</feature>
<dbReference type="Proteomes" id="UP000681722">
    <property type="component" value="Unassembled WGS sequence"/>
</dbReference>
<dbReference type="EMBL" id="CAJNOQ010005566">
    <property type="protein sequence ID" value="CAF1103360.1"/>
    <property type="molecule type" value="Genomic_DNA"/>
</dbReference>
<evidence type="ECO:0000313" key="4">
    <source>
        <dbReference type="EMBL" id="CAF3680752.1"/>
    </source>
</evidence>
<proteinExistence type="predicted"/>
<reference evidence="3" key="1">
    <citation type="submission" date="2021-02" db="EMBL/GenBank/DDBJ databases">
        <authorList>
            <person name="Nowell W R."/>
        </authorList>
    </citation>
    <scope>NUCLEOTIDE SEQUENCE</scope>
</reference>
<accession>A0A814PDU9</accession>
<dbReference type="PANTHER" id="PTHR32251">
    <property type="entry name" value="3-OXO-5-ALPHA-STEROID 4-DEHYDROGENASE"/>
    <property type="match status" value="1"/>
</dbReference>
<keyword evidence="1" id="KW-0812">Transmembrane</keyword>
<feature type="transmembrane region" description="Helical" evidence="1">
    <location>
        <begin position="204"/>
        <end position="226"/>
    </location>
</feature>
<dbReference type="EMBL" id="CAJOBA010003404">
    <property type="protein sequence ID" value="CAF3680752.1"/>
    <property type="molecule type" value="Genomic_DNA"/>
</dbReference>
<evidence type="ECO:0008006" key="7">
    <source>
        <dbReference type="Google" id="ProtNLM"/>
    </source>
</evidence>
<name>A0A814PDU9_9BILA</name>
<dbReference type="Pfam" id="PF06966">
    <property type="entry name" value="DUF1295"/>
    <property type="match status" value="1"/>
</dbReference>
<dbReference type="InterPro" id="IPR010721">
    <property type="entry name" value="UstE-like"/>
</dbReference>
<feature type="transmembrane region" description="Helical" evidence="1">
    <location>
        <begin position="88"/>
        <end position="111"/>
    </location>
</feature>
<evidence type="ECO:0000313" key="5">
    <source>
        <dbReference type="EMBL" id="CAF3868123.1"/>
    </source>
</evidence>
<sequence>MQLVINTPSSYFRVMDNFTGLIEFIPGVIWSLFYTTWTQAESLQFRQIIVTLCVLAWSIRLGGFLVYRMLFLCPLDTRIEDLAKKHGQLAVVGFWFGPHAFWSVICCLPVALLHAFPISNVKFSILDLLGLAFWLCGFIMEGFADGKKLKAKLVGKKEKYYHLGSMWNYCRNPNHCGEVFCWLGLSIVALNLFCYHPLYRYNFWMLILSQFSPLFTLFAMLCEASLSSEISNNKRYGNQIDYRQYRKRTSILWPTHPELYIRLPRWMRKTIFFEWNMYNKGLKQMTN</sequence>
<evidence type="ECO:0000256" key="1">
    <source>
        <dbReference type="SAM" id="Phobius"/>
    </source>
</evidence>
<comment type="caution">
    <text evidence="3">The sequence shown here is derived from an EMBL/GenBank/DDBJ whole genome shotgun (WGS) entry which is preliminary data.</text>
</comment>
<dbReference type="AlphaFoldDB" id="A0A814PDU9"/>
<evidence type="ECO:0000313" key="3">
    <source>
        <dbReference type="EMBL" id="CAF1103360.1"/>
    </source>
</evidence>
<keyword evidence="6" id="KW-1185">Reference proteome</keyword>
<feature type="transmembrane region" description="Helical" evidence="1">
    <location>
        <begin position="12"/>
        <end position="33"/>
    </location>
</feature>
<dbReference type="EMBL" id="CAJNOK010003402">
    <property type="protein sequence ID" value="CAF0899784.1"/>
    <property type="molecule type" value="Genomic_DNA"/>
</dbReference>
<evidence type="ECO:0000313" key="6">
    <source>
        <dbReference type="Proteomes" id="UP000663829"/>
    </source>
</evidence>
<feature type="transmembrane region" description="Helical" evidence="1">
    <location>
        <begin position="179"/>
        <end position="198"/>
    </location>
</feature>
<dbReference type="EMBL" id="CAJOBC010005566">
    <property type="protein sequence ID" value="CAF3868123.1"/>
    <property type="molecule type" value="Genomic_DNA"/>
</dbReference>
<organism evidence="3 6">
    <name type="scientific">Didymodactylos carnosus</name>
    <dbReference type="NCBI Taxonomy" id="1234261"/>
    <lineage>
        <taxon>Eukaryota</taxon>
        <taxon>Metazoa</taxon>
        <taxon>Spiralia</taxon>
        <taxon>Gnathifera</taxon>
        <taxon>Rotifera</taxon>
        <taxon>Eurotatoria</taxon>
        <taxon>Bdelloidea</taxon>
        <taxon>Philodinida</taxon>
        <taxon>Philodinidae</taxon>
        <taxon>Didymodactylos</taxon>
    </lineage>
</organism>
<dbReference type="GO" id="GO:0016020">
    <property type="term" value="C:membrane"/>
    <property type="evidence" value="ECO:0007669"/>
    <property type="project" value="TreeGrafter"/>
</dbReference>
<keyword evidence="1" id="KW-1133">Transmembrane helix</keyword>
<dbReference type="Gene3D" id="1.20.120.1630">
    <property type="match status" value="1"/>
</dbReference>
<dbReference type="Proteomes" id="UP000682733">
    <property type="component" value="Unassembled WGS sequence"/>
</dbReference>
<dbReference type="Proteomes" id="UP000663829">
    <property type="component" value="Unassembled WGS sequence"/>
</dbReference>
<feature type="transmembrane region" description="Helical" evidence="1">
    <location>
        <begin position="45"/>
        <end position="67"/>
    </location>
</feature>
<dbReference type="OrthoDB" id="67965at2759"/>
<dbReference type="PANTHER" id="PTHR32251:SF17">
    <property type="entry name" value="STEROID 5-ALPHA REDUCTASE C-TERMINAL DOMAIN-CONTAINING PROTEIN"/>
    <property type="match status" value="1"/>
</dbReference>
<protein>
    <recommendedName>
        <fullName evidence="7">Steroid 5-alpha reductase C-terminal domain-containing protein</fullName>
    </recommendedName>
</protein>
<keyword evidence="1" id="KW-0472">Membrane</keyword>
<dbReference type="Proteomes" id="UP000677228">
    <property type="component" value="Unassembled WGS sequence"/>
</dbReference>